<keyword evidence="3" id="KW-1185">Reference proteome</keyword>
<protein>
    <recommendedName>
        <fullName evidence="4">DUF2335 domain-containing protein</fullName>
    </recommendedName>
</protein>
<name>A0ABT3JB50_9RHOB</name>
<proteinExistence type="predicted"/>
<keyword evidence="1" id="KW-0812">Transmembrane</keyword>
<organism evidence="2 3">
    <name type="scientific">Defluviimonas salinarum</name>
    <dbReference type="NCBI Taxonomy" id="2992147"/>
    <lineage>
        <taxon>Bacteria</taxon>
        <taxon>Pseudomonadati</taxon>
        <taxon>Pseudomonadota</taxon>
        <taxon>Alphaproteobacteria</taxon>
        <taxon>Rhodobacterales</taxon>
        <taxon>Paracoccaceae</taxon>
        <taxon>Albidovulum</taxon>
    </lineage>
</organism>
<gene>
    <name evidence="2" type="ORF">OM960_24395</name>
</gene>
<feature type="transmembrane region" description="Helical" evidence="1">
    <location>
        <begin position="123"/>
        <end position="143"/>
    </location>
</feature>
<comment type="caution">
    <text evidence="2">The sequence shown here is derived from an EMBL/GenBank/DDBJ whole genome shotgun (WGS) entry which is preliminary data.</text>
</comment>
<keyword evidence="1" id="KW-0472">Membrane</keyword>
<keyword evidence="1" id="KW-1133">Transmembrane helix</keyword>
<reference evidence="2 3" key="1">
    <citation type="submission" date="2022-10" db="EMBL/GenBank/DDBJ databases">
        <title>Defluviimonas sp. CAU 1641 isolated from mud.</title>
        <authorList>
            <person name="Kim W."/>
        </authorList>
    </citation>
    <scope>NUCLEOTIDE SEQUENCE [LARGE SCALE GENOMIC DNA]</scope>
    <source>
        <strain evidence="2 3">CAU 1641</strain>
    </source>
</reference>
<dbReference type="Proteomes" id="UP001207582">
    <property type="component" value="Unassembled WGS sequence"/>
</dbReference>
<evidence type="ECO:0008006" key="4">
    <source>
        <dbReference type="Google" id="ProtNLM"/>
    </source>
</evidence>
<dbReference type="EMBL" id="JAPDOG010000054">
    <property type="protein sequence ID" value="MCW3784659.1"/>
    <property type="molecule type" value="Genomic_DNA"/>
</dbReference>
<sequence length="173" mass="19088">MSNSNDTKPRLGKRVATWGIRKVRHPDMIENSRKNLTMAGSAVREALRPARLDREDLLAGYNGRHADGGQARFADMVRSGDLGEADIEAIRGHHLRALFIHTAGAALNLVIGFLFMLSADGLVSLLGGVTLTIFFFAFAAVAIRHDYAAWQIAVRRFGGFREYLDHRLGSKRG</sequence>
<accession>A0ABT3JB50</accession>
<evidence type="ECO:0000313" key="2">
    <source>
        <dbReference type="EMBL" id="MCW3784659.1"/>
    </source>
</evidence>
<evidence type="ECO:0000256" key="1">
    <source>
        <dbReference type="SAM" id="Phobius"/>
    </source>
</evidence>
<evidence type="ECO:0000313" key="3">
    <source>
        <dbReference type="Proteomes" id="UP001207582"/>
    </source>
</evidence>
<dbReference type="RefSeq" id="WP_264773818.1">
    <property type="nucleotide sequence ID" value="NZ_JAPDOG010000054.1"/>
</dbReference>
<feature type="transmembrane region" description="Helical" evidence="1">
    <location>
        <begin position="98"/>
        <end position="117"/>
    </location>
</feature>